<evidence type="ECO:0000313" key="3">
    <source>
        <dbReference type="Proteomes" id="UP000221020"/>
    </source>
</evidence>
<comment type="caution">
    <text evidence="2">The sequence shown here is derived from an EMBL/GenBank/DDBJ whole genome shotgun (WGS) entry which is preliminary data.</text>
</comment>
<feature type="chain" id="PRO_5041717378" evidence="1">
    <location>
        <begin position="20"/>
        <end position="61"/>
    </location>
</feature>
<dbReference type="EMBL" id="NVOR01000073">
    <property type="protein sequence ID" value="PED81197.1"/>
    <property type="molecule type" value="Genomic_DNA"/>
</dbReference>
<gene>
    <name evidence="2" type="ORF">CON65_18420</name>
</gene>
<proteinExistence type="predicted"/>
<dbReference type="AlphaFoldDB" id="A0AA91V9R9"/>
<sequence>MLPLLIYLAIAARMFGGFASSYEANCASSSEAPSPSYSERAASAFITGNEGIVRSLDDVFL</sequence>
<evidence type="ECO:0000256" key="1">
    <source>
        <dbReference type="SAM" id="SignalP"/>
    </source>
</evidence>
<name>A0AA91V9R9_9BACI</name>
<dbReference type="Proteomes" id="UP000221020">
    <property type="component" value="Unassembled WGS sequence"/>
</dbReference>
<feature type="signal peptide" evidence="1">
    <location>
        <begin position="1"/>
        <end position="19"/>
    </location>
</feature>
<reference evidence="2 3" key="1">
    <citation type="submission" date="2017-09" db="EMBL/GenBank/DDBJ databases">
        <title>Large-scale bioinformatics analysis of Bacillus genomes uncovers conserved roles of natural products in bacterial physiology.</title>
        <authorList>
            <consortium name="Agbiome Team Llc"/>
            <person name="Bleich R.M."/>
            <person name="Grubbs K.J."/>
            <person name="Santa Maria K.C."/>
            <person name="Allen S.E."/>
            <person name="Farag S."/>
            <person name="Shank E.A."/>
            <person name="Bowers A."/>
        </authorList>
    </citation>
    <scope>NUCLEOTIDE SEQUENCE [LARGE SCALE GENOMIC DNA]</scope>
    <source>
        <strain evidence="2 3">AFS092012</strain>
    </source>
</reference>
<keyword evidence="1" id="KW-0732">Signal</keyword>
<accession>A0AA91V9R9</accession>
<evidence type="ECO:0000313" key="2">
    <source>
        <dbReference type="EMBL" id="PED81197.1"/>
    </source>
</evidence>
<protein>
    <submittedName>
        <fullName evidence="2">Uncharacterized protein</fullName>
    </submittedName>
</protein>
<organism evidence="2 3">
    <name type="scientific">Bacillus pseudomycoides</name>
    <dbReference type="NCBI Taxonomy" id="64104"/>
    <lineage>
        <taxon>Bacteria</taxon>
        <taxon>Bacillati</taxon>
        <taxon>Bacillota</taxon>
        <taxon>Bacilli</taxon>
        <taxon>Bacillales</taxon>
        <taxon>Bacillaceae</taxon>
        <taxon>Bacillus</taxon>
        <taxon>Bacillus cereus group</taxon>
    </lineage>
</organism>